<protein>
    <recommendedName>
        <fullName evidence="5">Large ribosomal subunit protein uL15</fullName>
    </recommendedName>
    <alternativeName>
        <fullName evidence="6">60S ribosomal protein L27a</fullName>
    </alternativeName>
</protein>
<evidence type="ECO:0000256" key="3">
    <source>
        <dbReference type="ARBA" id="ARBA00023274"/>
    </source>
</evidence>
<dbReference type="PANTHER" id="PTHR11721:SF3">
    <property type="entry name" value="LARGE RIBOSOMAL SUBUNIT PROTEIN UL15"/>
    <property type="match status" value="1"/>
</dbReference>
<comment type="similarity">
    <text evidence="1">Belongs to the universal ribosomal protein uL15 family.</text>
</comment>
<keyword evidence="3" id="KW-0687">Ribonucleoprotein</keyword>
<evidence type="ECO:0000259" key="7">
    <source>
        <dbReference type="Pfam" id="PF00828"/>
    </source>
</evidence>
<dbReference type="FunFam" id="3.100.10.10:FF:000024">
    <property type="entry name" value="RPL27A isoform 10"/>
    <property type="match status" value="1"/>
</dbReference>
<dbReference type="Pfam" id="PF00828">
    <property type="entry name" value="Ribosomal_L27A"/>
    <property type="match status" value="1"/>
</dbReference>
<name>G5BTU5_HETGA</name>
<keyword evidence="4" id="KW-0379">Hydroxylation</keyword>
<evidence type="ECO:0000256" key="2">
    <source>
        <dbReference type="ARBA" id="ARBA00022980"/>
    </source>
</evidence>
<proteinExistence type="inferred from homology"/>
<dbReference type="SUPFAM" id="SSF52080">
    <property type="entry name" value="Ribosomal proteins L15p and L18e"/>
    <property type="match status" value="1"/>
</dbReference>
<dbReference type="AlphaFoldDB" id="G5BTU5"/>
<feature type="domain" description="Large ribosomal subunit protein uL15/eL18" evidence="7">
    <location>
        <begin position="71"/>
        <end position="141"/>
    </location>
</feature>
<evidence type="ECO:0000313" key="9">
    <source>
        <dbReference type="Proteomes" id="UP000006813"/>
    </source>
</evidence>
<accession>G5BTU5</accession>
<evidence type="ECO:0000256" key="1">
    <source>
        <dbReference type="ARBA" id="ARBA00007320"/>
    </source>
</evidence>
<dbReference type="InterPro" id="IPR036227">
    <property type="entry name" value="Ribosomal_uL15/eL18_sf"/>
</dbReference>
<keyword evidence="2 8" id="KW-0689">Ribosomal protein</keyword>
<dbReference type="Proteomes" id="UP000006813">
    <property type="component" value="Unassembled WGS sequence"/>
</dbReference>
<evidence type="ECO:0000256" key="4">
    <source>
        <dbReference type="ARBA" id="ARBA00023278"/>
    </source>
</evidence>
<dbReference type="GO" id="GO:0003735">
    <property type="term" value="F:structural constituent of ribosome"/>
    <property type="evidence" value="ECO:0007669"/>
    <property type="project" value="TreeGrafter"/>
</dbReference>
<dbReference type="PANTHER" id="PTHR11721">
    <property type="entry name" value="60S RIBOSOMAL PROTEIN L27A"/>
    <property type="match status" value="1"/>
</dbReference>
<dbReference type="InterPro" id="IPR021131">
    <property type="entry name" value="Ribosomal_uL15/eL18"/>
</dbReference>
<reference evidence="8 9" key="1">
    <citation type="journal article" date="2011" name="Nature">
        <title>Genome sequencing reveals insights into physiology and longevity of the naked mole rat.</title>
        <authorList>
            <person name="Kim E.B."/>
            <person name="Fang X."/>
            <person name="Fushan A.A."/>
            <person name="Huang Z."/>
            <person name="Lobanov A.V."/>
            <person name="Han L."/>
            <person name="Marino S.M."/>
            <person name="Sun X."/>
            <person name="Turanov A.A."/>
            <person name="Yang P."/>
            <person name="Yim S.H."/>
            <person name="Zhao X."/>
            <person name="Kasaikina M.V."/>
            <person name="Stoletzki N."/>
            <person name="Peng C."/>
            <person name="Polak P."/>
            <person name="Xiong Z."/>
            <person name="Kiezun A."/>
            <person name="Zhu Y."/>
            <person name="Chen Y."/>
            <person name="Kryukov G.V."/>
            <person name="Zhang Q."/>
            <person name="Peshkin L."/>
            <person name="Yang L."/>
            <person name="Bronson R.T."/>
            <person name="Buffenstein R."/>
            <person name="Wang B."/>
            <person name="Han C."/>
            <person name="Li Q."/>
            <person name="Chen L."/>
            <person name="Zhao W."/>
            <person name="Sunyaev S.R."/>
            <person name="Park T.J."/>
            <person name="Zhang G."/>
            <person name="Wang J."/>
            <person name="Gladyshev V.N."/>
        </authorList>
    </citation>
    <scope>NUCLEOTIDE SEQUENCE [LARGE SCALE GENOMIC DNA]</scope>
</reference>
<evidence type="ECO:0000313" key="8">
    <source>
        <dbReference type="EMBL" id="EHB12706.1"/>
    </source>
</evidence>
<evidence type="ECO:0000256" key="6">
    <source>
        <dbReference type="ARBA" id="ARBA00035527"/>
    </source>
</evidence>
<dbReference type="STRING" id="10181.G5BTU5"/>
<organism evidence="8 9">
    <name type="scientific">Heterocephalus glaber</name>
    <name type="common">Naked mole rat</name>
    <dbReference type="NCBI Taxonomy" id="10181"/>
    <lineage>
        <taxon>Eukaryota</taxon>
        <taxon>Metazoa</taxon>
        <taxon>Chordata</taxon>
        <taxon>Craniata</taxon>
        <taxon>Vertebrata</taxon>
        <taxon>Euteleostomi</taxon>
        <taxon>Mammalia</taxon>
        <taxon>Eutheria</taxon>
        <taxon>Euarchontoglires</taxon>
        <taxon>Glires</taxon>
        <taxon>Rodentia</taxon>
        <taxon>Hystricomorpha</taxon>
        <taxon>Bathyergidae</taxon>
        <taxon>Heterocephalus</taxon>
    </lineage>
</organism>
<dbReference type="OMA" id="VCICKHR"/>
<sequence>MPCRLRKTQYLRHVSHSHVCICKHRKHPGDRGNAGGMHHHRINFDKYHSGYFRKVGMRHYQLKRNQSFCPTVNLDKPWTLVSEQPRVNAAQNKTGVAPITDPVRWGYCRVPGKGKLPNQPVMVKPKFFLRRAEEKIKGVEGRGRCVLVV</sequence>
<gene>
    <name evidence="8" type="ORF">GW7_21412</name>
</gene>
<dbReference type="Gene3D" id="3.100.10.10">
    <property type="match status" value="1"/>
</dbReference>
<dbReference type="InParanoid" id="G5BTU5"/>
<dbReference type="EMBL" id="JH171774">
    <property type="protein sequence ID" value="EHB12706.1"/>
    <property type="molecule type" value="Genomic_DNA"/>
</dbReference>
<evidence type="ECO:0000256" key="5">
    <source>
        <dbReference type="ARBA" id="ARBA00035200"/>
    </source>
</evidence>
<dbReference type="GO" id="GO:0022625">
    <property type="term" value="C:cytosolic large ribosomal subunit"/>
    <property type="evidence" value="ECO:0007669"/>
    <property type="project" value="TreeGrafter"/>
</dbReference>